<evidence type="ECO:0000256" key="7">
    <source>
        <dbReference type="ARBA" id="ARBA00022833"/>
    </source>
</evidence>
<dbReference type="FunFam" id="3.30.160.60:FF:000087">
    <property type="entry name" value="Zinc finger protein 354B"/>
    <property type="match status" value="1"/>
</dbReference>
<feature type="domain" description="C2H2-type" evidence="14">
    <location>
        <begin position="1686"/>
        <end position="1713"/>
    </location>
</feature>
<evidence type="ECO:0000256" key="10">
    <source>
        <dbReference type="ARBA" id="ARBA00023163"/>
    </source>
</evidence>
<comment type="function">
    <text evidence="1">May be involved in transcriptional regulation.</text>
</comment>
<dbReference type="GO" id="GO:0001228">
    <property type="term" value="F:DNA-binding transcription activator activity, RNA polymerase II-specific"/>
    <property type="evidence" value="ECO:0007669"/>
    <property type="project" value="TreeGrafter"/>
</dbReference>
<feature type="domain" description="C2H2-type" evidence="14">
    <location>
        <begin position="1021"/>
        <end position="1048"/>
    </location>
</feature>
<feature type="domain" description="C2H2-type" evidence="14">
    <location>
        <begin position="1292"/>
        <end position="1319"/>
    </location>
</feature>
<keyword evidence="10" id="KW-0804">Transcription</keyword>
<feature type="domain" description="C2H2-type" evidence="14">
    <location>
        <begin position="963"/>
        <end position="990"/>
    </location>
</feature>
<comment type="similarity">
    <text evidence="3">Belongs to the krueppel C2H2-type zinc-finger protein family.</text>
</comment>
<feature type="region of interest" description="Disordered" evidence="13">
    <location>
        <begin position="706"/>
        <end position="735"/>
    </location>
</feature>
<evidence type="ECO:0000313" key="17">
    <source>
        <dbReference type="Proteomes" id="UP001066276"/>
    </source>
</evidence>
<feature type="domain" description="C2H2-type" evidence="14">
    <location>
        <begin position="802"/>
        <end position="829"/>
    </location>
</feature>
<feature type="domain" description="C2H2-type" evidence="14">
    <location>
        <begin position="540"/>
        <end position="567"/>
    </location>
</feature>
<gene>
    <name evidence="16" type="ORF">NDU88_003951</name>
</gene>
<evidence type="ECO:0000259" key="14">
    <source>
        <dbReference type="PROSITE" id="PS50157"/>
    </source>
</evidence>
<feature type="domain" description="C2H2-type" evidence="14">
    <location>
        <begin position="991"/>
        <end position="1013"/>
    </location>
</feature>
<feature type="domain" description="C2H2-type" evidence="14">
    <location>
        <begin position="512"/>
        <end position="539"/>
    </location>
</feature>
<dbReference type="FunFam" id="3.30.160.60:FF:000088">
    <property type="entry name" value="Zinc finger and SCAN domain containing 2"/>
    <property type="match status" value="1"/>
</dbReference>
<feature type="domain" description="C2H2-type" evidence="14">
    <location>
        <begin position="1237"/>
        <end position="1264"/>
    </location>
</feature>
<evidence type="ECO:0000256" key="11">
    <source>
        <dbReference type="ARBA" id="ARBA00023242"/>
    </source>
</evidence>
<keyword evidence="9" id="KW-0238">DNA-binding</keyword>
<feature type="domain" description="C2H2-type" evidence="14">
    <location>
        <begin position="860"/>
        <end position="887"/>
    </location>
</feature>
<feature type="domain" description="C2H2-type" evidence="14">
    <location>
        <begin position="1161"/>
        <end position="1188"/>
    </location>
</feature>
<evidence type="ECO:0000256" key="2">
    <source>
        <dbReference type="ARBA" id="ARBA00004123"/>
    </source>
</evidence>
<dbReference type="Pfam" id="PF00096">
    <property type="entry name" value="zf-C2H2"/>
    <property type="match status" value="23"/>
</dbReference>
<feature type="domain" description="C2H2-type" evidence="14">
    <location>
        <begin position="1397"/>
        <end position="1424"/>
    </location>
</feature>
<evidence type="ECO:0000313" key="16">
    <source>
        <dbReference type="EMBL" id="KAJ1106550.1"/>
    </source>
</evidence>
<feature type="domain" description="C2H2-type" evidence="14">
    <location>
        <begin position="1546"/>
        <end position="1573"/>
    </location>
</feature>
<feature type="domain" description="C2H2-type" evidence="14">
    <location>
        <begin position="830"/>
        <end position="857"/>
    </location>
</feature>
<feature type="domain" description="C2H2-type" evidence="14">
    <location>
        <begin position="568"/>
        <end position="595"/>
    </location>
</feature>
<feature type="domain" description="C2H2-type" evidence="14">
    <location>
        <begin position="624"/>
        <end position="651"/>
    </location>
</feature>
<dbReference type="SUPFAM" id="SSF109640">
    <property type="entry name" value="KRAB domain (Kruppel-associated box)"/>
    <property type="match status" value="1"/>
</dbReference>
<keyword evidence="8" id="KW-0805">Transcription regulation</keyword>
<dbReference type="FunFam" id="3.30.160.60:FF:000621">
    <property type="entry name" value="FLT3-interacting zinc finger 1"/>
    <property type="match status" value="1"/>
</dbReference>
<dbReference type="CDD" id="cd07765">
    <property type="entry name" value="KRAB_A-box"/>
    <property type="match status" value="1"/>
</dbReference>
<evidence type="ECO:0000256" key="1">
    <source>
        <dbReference type="ARBA" id="ARBA00003767"/>
    </source>
</evidence>
<feature type="region of interest" description="Disordered" evidence="13">
    <location>
        <begin position="1420"/>
        <end position="1451"/>
    </location>
</feature>
<dbReference type="Gene3D" id="3.30.160.60">
    <property type="entry name" value="Classic Zinc Finger"/>
    <property type="match status" value="30"/>
</dbReference>
<dbReference type="FunFam" id="3.30.160.60:FF:001602">
    <property type="entry name" value="Zinc finger protein 490"/>
    <property type="match status" value="1"/>
</dbReference>
<evidence type="ECO:0000256" key="13">
    <source>
        <dbReference type="SAM" id="MobiDB-lite"/>
    </source>
</evidence>
<feature type="domain" description="C2H2-type" evidence="14">
    <location>
        <begin position="1714"/>
        <end position="1741"/>
    </location>
</feature>
<dbReference type="FunFam" id="3.30.160.60:FF:000100">
    <property type="entry name" value="Zinc finger 45-like"/>
    <property type="match status" value="1"/>
</dbReference>
<feature type="domain" description="C2H2-type" evidence="14">
    <location>
        <begin position="680"/>
        <end position="707"/>
    </location>
</feature>
<proteinExistence type="inferred from homology"/>
<dbReference type="SUPFAM" id="SSF57667">
    <property type="entry name" value="beta-beta-alpha zinc fingers"/>
    <property type="match status" value="22"/>
</dbReference>
<dbReference type="Gene3D" id="6.10.140.140">
    <property type="match status" value="1"/>
</dbReference>
<dbReference type="FunFam" id="3.30.160.60:FF:001498">
    <property type="entry name" value="Zinc finger protein 404"/>
    <property type="match status" value="1"/>
</dbReference>
<feature type="domain" description="C2H2-type" evidence="14">
    <location>
        <begin position="1189"/>
        <end position="1216"/>
    </location>
</feature>
<name>A0AAV7N1L7_PLEWA</name>
<dbReference type="GO" id="GO:0008270">
    <property type="term" value="F:zinc ion binding"/>
    <property type="evidence" value="ECO:0007669"/>
    <property type="project" value="UniProtKB-KW"/>
</dbReference>
<keyword evidence="6 12" id="KW-0863">Zinc-finger</keyword>
<dbReference type="SMART" id="SM00355">
    <property type="entry name" value="ZnF_C2H2"/>
    <property type="match status" value="35"/>
</dbReference>
<dbReference type="InterPro" id="IPR013087">
    <property type="entry name" value="Znf_C2H2_type"/>
</dbReference>
<feature type="domain" description="C2H2-type" evidence="14">
    <location>
        <begin position="1574"/>
        <end position="1601"/>
    </location>
</feature>
<feature type="domain" description="C2H2-type" evidence="14">
    <location>
        <begin position="1658"/>
        <end position="1685"/>
    </location>
</feature>
<dbReference type="GO" id="GO:0005634">
    <property type="term" value="C:nucleus"/>
    <property type="evidence" value="ECO:0007669"/>
    <property type="project" value="UniProtKB-SubCell"/>
</dbReference>
<dbReference type="FunFam" id="3.30.160.60:FF:000295">
    <property type="entry name" value="zinc finger protein 19"/>
    <property type="match status" value="1"/>
</dbReference>
<dbReference type="FunFam" id="3.30.160.60:FF:002343">
    <property type="entry name" value="Zinc finger protein 33A"/>
    <property type="match status" value="2"/>
</dbReference>
<dbReference type="FunFam" id="3.30.160.60:FF:000110">
    <property type="entry name" value="Zinc finger protein-like"/>
    <property type="match status" value="1"/>
</dbReference>
<feature type="domain" description="C2H2-type" evidence="14">
    <location>
        <begin position="935"/>
        <end position="962"/>
    </location>
</feature>
<dbReference type="PANTHER" id="PTHR24376">
    <property type="entry name" value="ZINC FINGER PROTEIN"/>
    <property type="match status" value="1"/>
</dbReference>
<feature type="domain" description="C2H2-type" evidence="14">
    <location>
        <begin position="596"/>
        <end position="623"/>
    </location>
</feature>
<evidence type="ECO:0000256" key="3">
    <source>
        <dbReference type="ARBA" id="ARBA00006991"/>
    </source>
</evidence>
<keyword evidence="4" id="KW-0479">Metal-binding</keyword>
<dbReference type="InterPro" id="IPR036051">
    <property type="entry name" value="KRAB_dom_sf"/>
</dbReference>
<sequence length="1741" mass="199023">MGKYGSCDTRNWPACAIGGRGLVNSYYIQMMGGEVRKDIIDEVSAIVGSDPPQGHPTAGPVTFSDVAAYFSEAEWKLLDKCKKEFYQNVMKEIHQALILLGYKIVNRDILLRVSNGEEVQLRGHINREKIEGISDPPIAIQPDILLRIKREVQEPGDWGPISSEDTDDTDIDMPESEEPDVSPDVSVCDHEVGTSLIWESPASAPLPYFPHPSTPTSGPPGLVTDLERRKQAAELPLVSPDILSRIDPESEVCSIDADSSEVGESCKRPSTGTAWMFGTSQTSLCIKEEEEFVSIDQRDSEEREIMNDLAGDPVITSVYSLSVKEEEETQSTDVPFLQKRVTGESSHIRKKTELFPLRGPGKPVVYEASPGKLQIHVLQGPARPVIDSRSFRAFNPSENTVKQERDCDAHFQVGLMRPTHSHFLQGMILPDGSYCASTREVYQRNAQLLAYRPNADRNWMPYACTKCQQSFIRKGDLIRHEKTHTVQKPHVGPEAGQIPAPHKLPILLKEHPKCAACGKCFSTDKALALHMMIHFENTPFKCAQCAKCFSNSKALTLHSRVHRGETFLKCTECNQNFGSLKALIIHKTKHKYKRAYKCTECEKSFIRKVDLISHQSAHTGHKPYTCPVCNQAFTYKKSFEVHQMKHTVDRPHKCADCWRCFVSHKALSLHRRVHTEEALYKCSECGKGFNSPRDLILHKRAHVTSEMGKSGGCNSSSSGASGLAGDKSLPPLKRTPIEEKPYKCKECDKIFPHSADLTKHVIMHARQKPYVMCNRIDLTAQHFRWTEAVKLQDTKAVGDKPFRCGDCGKCFSRQAHLTLHQRTHLVERPFQCDICRRSFTQKWHLTLHRRAHAPPLEDLYDCGVCDKSFSRLADLVLHQKKHKKKKTIKLEKSEESIPLISAAPILQPLTSTTILLPPLAPLATEQEADMGENQFKCGECKQSFSKLAHLVLHRKKHAKDKVFACGVCEKSFRQQASLTMHTRTHLVDRPFKCDVCKRSFTQRAHLTLHRRAHWPPPDEPFKCDLCAKSFLKLAHLVLHRRRHKGENTLIKTERDYEGDSPALERVQLQCKPPNALLTCEECGRIFTRQAHLTLHLRSHKEKLIKLEEQSDESIPRRVHLNAQQKNPPSGGLFTCRECGDSFSRQWHLTVHRKQHRSGKPFKCRECDDSFTRMWHLTVHRRKHSVDKVFQCGECGKIFPRLGNLNFHRRTHLLKEHLQSNGSDVHLPDLTIQTEKQFKCAVCEKSFPRLAHLVLHQRRHIREKSKANTCDESNTWKQPLLAQQGTHTSSPLFTCGECGQVFPRKAHFTLHLMKHAREKSRGKQGVTQEHTQLASPTGETLYKCGKCNKSFPRRAHLGLHQRAHITTKKFQCADCDKRFTHIAYLTMHRKIHKRDKPFTCEQCLKSFPLLIHLTLHQRMHKDENVKPEDEAATPHESPPPQEVSPAHESPEDALQQKCNADKIFKCEKCDKSFARQARLTLHYRMHTGETPFKCNICGKGFSGQAKLTVHQRIHSSGNTYKCRECVRTFLQLADLIKHQRKHRPKPFKCTVCDRSFHQKSNLALHEKTHAGEKPFKCITCDKSFQRQTCLDLHTRTHSDQQMYTCSKCLKAFHLRQSLIAHERIHTGEKPYKCGYCKKRFHQHAHLTIHKRIHTGEKPYRCGECGKRFPQQSHLTVHLRIHTGEKPFQCHHCEKTFSISNNLTVHLRTHSRELQFQCNQCEQCFAYRKSLKNHQGKHVNGTI</sequence>
<dbReference type="GO" id="GO:0000978">
    <property type="term" value="F:RNA polymerase II cis-regulatory region sequence-specific DNA binding"/>
    <property type="evidence" value="ECO:0007669"/>
    <property type="project" value="TreeGrafter"/>
</dbReference>
<feature type="domain" description="C2H2-type" evidence="14">
    <location>
        <begin position="462"/>
        <end position="489"/>
    </location>
</feature>
<evidence type="ECO:0000256" key="4">
    <source>
        <dbReference type="ARBA" id="ARBA00022723"/>
    </source>
</evidence>
<dbReference type="FunFam" id="3.30.160.60:FF:001158">
    <property type="entry name" value="zinc finger protein 22"/>
    <property type="match status" value="1"/>
</dbReference>
<dbReference type="Pfam" id="PF13912">
    <property type="entry name" value="zf-C2H2_6"/>
    <property type="match status" value="2"/>
</dbReference>
<feature type="domain" description="C2H2-type" evidence="14">
    <location>
        <begin position="1491"/>
        <end position="1518"/>
    </location>
</feature>
<organism evidence="16 17">
    <name type="scientific">Pleurodeles waltl</name>
    <name type="common">Iberian ribbed newt</name>
    <dbReference type="NCBI Taxonomy" id="8319"/>
    <lineage>
        <taxon>Eukaryota</taxon>
        <taxon>Metazoa</taxon>
        <taxon>Chordata</taxon>
        <taxon>Craniata</taxon>
        <taxon>Vertebrata</taxon>
        <taxon>Euteleostomi</taxon>
        <taxon>Amphibia</taxon>
        <taxon>Batrachia</taxon>
        <taxon>Caudata</taxon>
        <taxon>Salamandroidea</taxon>
        <taxon>Salamandridae</taxon>
        <taxon>Pleurodelinae</taxon>
        <taxon>Pleurodeles</taxon>
    </lineage>
</organism>
<dbReference type="Proteomes" id="UP001066276">
    <property type="component" value="Chromosome 9"/>
</dbReference>
<evidence type="ECO:0000259" key="15">
    <source>
        <dbReference type="PROSITE" id="PS50805"/>
    </source>
</evidence>
<feature type="domain" description="C2H2-type" evidence="14">
    <location>
        <begin position="1630"/>
        <end position="1657"/>
    </location>
</feature>
<keyword evidence="7" id="KW-0862">Zinc</keyword>
<feature type="compositionally biased region" description="Acidic residues" evidence="13">
    <location>
        <begin position="164"/>
        <end position="181"/>
    </location>
</feature>
<dbReference type="InterPro" id="IPR001909">
    <property type="entry name" value="KRAB"/>
</dbReference>
<comment type="caution">
    <text evidence="16">The sequence shown here is derived from an EMBL/GenBank/DDBJ whole genome shotgun (WGS) entry which is preliminary data.</text>
</comment>
<feature type="domain" description="C2H2-type" evidence="14">
    <location>
        <begin position="1133"/>
        <end position="1160"/>
    </location>
</feature>
<comment type="subcellular location">
    <subcellularLocation>
        <location evidence="2">Nucleus</location>
    </subcellularLocation>
</comment>
<dbReference type="SMART" id="SM00349">
    <property type="entry name" value="KRAB"/>
    <property type="match status" value="1"/>
</dbReference>
<dbReference type="Pfam" id="PF01352">
    <property type="entry name" value="KRAB"/>
    <property type="match status" value="1"/>
</dbReference>
<feature type="domain" description="C2H2-type" evidence="14">
    <location>
        <begin position="1077"/>
        <end position="1099"/>
    </location>
</feature>
<feature type="domain" description="C2H2-type" evidence="14">
    <location>
        <begin position="1369"/>
        <end position="1396"/>
    </location>
</feature>
<dbReference type="FunFam" id="3.30.160.60:FF:000620">
    <property type="entry name" value="Zinc finger protein 263"/>
    <property type="match status" value="1"/>
</dbReference>
<feature type="domain" description="C2H2-type" evidence="14">
    <location>
        <begin position="1519"/>
        <end position="1541"/>
    </location>
</feature>
<feature type="domain" description="C2H2-type" evidence="14">
    <location>
        <begin position="742"/>
        <end position="769"/>
    </location>
</feature>
<dbReference type="PROSITE" id="PS00028">
    <property type="entry name" value="ZINC_FINGER_C2H2_1"/>
    <property type="match status" value="33"/>
</dbReference>
<dbReference type="PROSITE" id="PS50805">
    <property type="entry name" value="KRAB"/>
    <property type="match status" value="1"/>
</dbReference>
<feature type="domain" description="C2H2-type" evidence="14">
    <location>
        <begin position="652"/>
        <end position="679"/>
    </location>
</feature>
<feature type="domain" description="C2H2-type" evidence="14">
    <location>
        <begin position="1463"/>
        <end position="1490"/>
    </location>
</feature>
<feature type="compositionally biased region" description="Low complexity" evidence="13">
    <location>
        <begin position="712"/>
        <end position="729"/>
    </location>
</feature>
<keyword evidence="5" id="KW-0677">Repeat</keyword>
<evidence type="ECO:0000256" key="8">
    <source>
        <dbReference type="ARBA" id="ARBA00023015"/>
    </source>
</evidence>
<dbReference type="PANTHER" id="PTHR24376:SF243">
    <property type="entry name" value="C2H2-TYPE DOMAIN-CONTAINING PROTEIN"/>
    <property type="match status" value="1"/>
</dbReference>
<dbReference type="FunFam" id="3.30.160.60:FF:000065">
    <property type="entry name" value="B-cell CLL/lymphoma 6, member B"/>
    <property type="match status" value="5"/>
</dbReference>
<dbReference type="FunFam" id="3.30.160.60:FF:000534">
    <property type="entry name" value="zinc finger protein 674"/>
    <property type="match status" value="1"/>
</dbReference>
<accession>A0AAV7N1L7</accession>
<dbReference type="FunFam" id="3.30.160.60:FF:000446">
    <property type="entry name" value="Zinc finger protein"/>
    <property type="match status" value="4"/>
</dbReference>
<dbReference type="EMBL" id="JANPWB010000013">
    <property type="protein sequence ID" value="KAJ1106550.1"/>
    <property type="molecule type" value="Genomic_DNA"/>
</dbReference>
<dbReference type="FunFam" id="3.30.160.60:FF:000012">
    <property type="entry name" value="RB-associated KRAB zinc finger protein-like"/>
    <property type="match status" value="1"/>
</dbReference>
<evidence type="ECO:0000256" key="9">
    <source>
        <dbReference type="ARBA" id="ARBA00023125"/>
    </source>
</evidence>
<dbReference type="PROSITE" id="PS50157">
    <property type="entry name" value="ZINC_FINGER_C2H2_2"/>
    <property type="match status" value="35"/>
</dbReference>
<protein>
    <submittedName>
        <fullName evidence="16">Uncharacterized protein</fullName>
    </submittedName>
</protein>
<reference evidence="16" key="1">
    <citation type="journal article" date="2022" name="bioRxiv">
        <title>Sequencing and chromosome-scale assembly of the giantPleurodeles waltlgenome.</title>
        <authorList>
            <person name="Brown T."/>
            <person name="Elewa A."/>
            <person name="Iarovenko S."/>
            <person name="Subramanian E."/>
            <person name="Araus A.J."/>
            <person name="Petzold A."/>
            <person name="Susuki M."/>
            <person name="Suzuki K.-i.T."/>
            <person name="Hayashi T."/>
            <person name="Toyoda A."/>
            <person name="Oliveira C."/>
            <person name="Osipova E."/>
            <person name="Leigh N.D."/>
            <person name="Simon A."/>
            <person name="Yun M.H."/>
        </authorList>
    </citation>
    <scope>NUCLEOTIDE SEQUENCE</scope>
    <source>
        <strain evidence="16">20211129_DDA</strain>
        <tissue evidence="16">Liver</tissue>
    </source>
</reference>
<keyword evidence="17" id="KW-1185">Reference proteome</keyword>
<feature type="domain" description="C2H2-type" evidence="14">
    <location>
        <begin position="1341"/>
        <end position="1368"/>
    </location>
</feature>
<evidence type="ECO:0000256" key="6">
    <source>
        <dbReference type="ARBA" id="ARBA00022771"/>
    </source>
</evidence>
<feature type="compositionally biased region" description="Basic and acidic residues" evidence="13">
    <location>
        <begin position="1420"/>
        <end position="1432"/>
    </location>
</feature>
<feature type="domain" description="C2H2-type" evidence="14">
    <location>
        <begin position="1602"/>
        <end position="1629"/>
    </location>
</feature>
<feature type="domain" description="KRAB" evidence="15">
    <location>
        <begin position="61"/>
        <end position="132"/>
    </location>
</feature>
<dbReference type="InterPro" id="IPR036236">
    <property type="entry name" value="Znf_C2H2_sf"/>
</dbReference>
<keyword evidence="11" id="KW-0539">Nucleus</keyword>
<dbReference type="FunFam" id="3.30.160.60:FF:000538">
    <property type="entry name" value="zinc finger protein 853"/>
    <property type="match status" value="1"/>
</dbReference>
<evidence type="ECO:0000256" key="12">
    <source>
        <dbReference type="PROSITE-ProRule" id="PRU00042"/>
    </source>
</evidence>
<feature type="region of interest" description="Disordered" evidence="13">
    <location>
        <begin position="155"/>
        <end position="185"/>
    </location>
</feature>
<evidence type="ECO:0000256" key="5">
    <source>
        <dbReference type="ARBA" id="ARBA00022737"/>
    </source>
</evidence>